<evidence type="ECO:0000313" key="3">
    <source>
        <dbReference type="Proteomes" id="UP001558101"/>
    </source>
</evidence>
<organism evidence="2 3">
    <name type="scientific">Serratia quinivorans</name>
    <dbReference type="NCBI Taxonomy" id="137545"/>
    <lineage>
        <taxon>Bacteria</taxon>
        <taxon>Pseudomonadati</taxon>
        <taxon>Pseudomonadota</taxon>
        <taxon>Gammaproteobacteria</taxon>
        <taxon>Enterobacterales</taxon>
        <taxon>Yersiniaceae</taxon>
        <taxon>Serratia</taxon>
    </lineage>
</organism>
<keyword evidence="1" id="KW-1133">Transmembrane helix</keyword>
<dbReference type="RefSeq" id="WP_368453064.1">
    <property type="nucleotide sequence ID" value="NZ_JBFQXQ010000001.1"/>
</dbReference>
<evidence type="ECO:0000313" key="2">
    <source>
        <dbReference type="EMBL" id="MEX3170773.1"/>
    </source>
</evidence>
<comment type="caution">
    <text evidence="2">The sequence shown here is derived from an EMBL/GenBank/DDBJ whole genome shotgun (WGS) entry which is preliminary data.</text>
</comment>
<feature type="transmembrane region" description="Helical" evidence="1">
    <location>
        <begin position="6"/>
        <end position="27"/>
    </location>
</feature>
<accession>A0ABV3UDD0</accession>
<reference evidence="2 3" key="1">
    <citation type="submission" date="2024-07" db="EMBL/GenBank/DDBJ databases">
        <title>Genomes of novel Serratia strains from suburban soil.</title>
        <authorList>
            <person name="Markert E.X."/>
            <person name="Severe K."/>
            <person name="Severe L."/>
            <person name="Twing K.I."/>
            <person name="Ward L.M."/>
        </authorList>
    </citation>
    <scope>NUCLEOTIDE SEQUENCE [LARGE SCALE GENOMIC DNA]</scope>
    <source>
        <strain evidence="2 3">3C-UT</strain>
    </source>
</reference>
<evidence type="ECO:0008006" key="4">
    <source>
        <dbReference type="Google" id="ProtNLM"/>
    </source>
</evidence>
<gene>
    <name evidence="2" type="ORF">AB4M04_01575</name>
</gene>
<protein>
    <recommendedName>
        <fullName evidence="4">SMODS and SLOG-associating 2TM effector domain-containing protein</fullName>
    </recommendedName>
</protein>
<dbReference type="Proteomes" id="UP001558101">
    <property type="component" value="Unassembled WGS sequence"/>
</dbReference>
<proteinExistence type="predicted"/>
<sequence length="134" mass="15485">MSYSDIVATIAMIVSITAVPASGYLSFKYAIKGEKRKEFNVIADSIRGKLREQTRLAHLGYYPSEHLTISDAEFEQFIDVCEKSKHKMLIRAWDEYQIALKESGNFDEYNHFKFTDPDRLLNAINKFSPVAKRR</sequence>
<keyword evidence="3" id="KW-1185">Reference proteome</keyword>
<dbReference type="EMBL" id="JBFQXQ010000001">
    <property type="protein sequence ID" value="MEX3170773.1"/>
    <property type="molecule type" value="Genomic_DNA"/>
</dbReference>
<keyword evidence="1" id="KW-0812">Transmembrane</keyword>
<keyword evidence="1" id="KW-0472">Membrane</keyword>
<evidence type="ECO:0000256" key="1">
    <source>
        <dbReference type="SAM" id="Phobius"/>
    </source>
</evidence>
<name>A0ABV3UDD0_9GAMM</name>